<dbReference type="EMBL" id="CP019384">
    <property type="protein sequence ID" value="QAT18023.1"/>
    <property type="molecule type" value="Genomic_DNA"/>
</dbReference>
<dbReference type="InterPro" id="IPR017861">
    <property type="entry name" value="KAE1/TsaD"/>
</dbReference>
<organism evidence="9 10">
    <name type="scientific">Velamenicoccus archaeovorus</name>
    <dbReference type="NCBI Taxonomy" id="1930593"/>
    <lineage>
        <taxon>Bacteria</taxon>
        <taxon>Pseudomonadati</taxon>
        <taxon>Candidatus Omnitrophota</taxon>
        <taxon>Candidatus Velamenicoccus</taxon>
    </lineage>
</organism>
<dbReference type="PRINTS" id="PR00789">
    <property type="entry name" value="OSIALOPTASE"/>
</dbReference>
<dbReference type="NCBIfam" id="TIGR03723">
    <property type="entry name" value="T6A_TsaD_YgjD"/>
    <property type="match status" value="1"/>
</dbReference>
<keyword evidence="7" id="KW-0963">Cytoplasm</keyword>
<comment type="similarity">
    <text evidence="7">Belongs to the KAE1 / TsaD family.</text>
</comment>
<evidence type="ECO:0000256" key="2">
    <source>
        <dbReference type="ARBA" id="ARBA00022694"/>
    </source>
</evidence>
<dbReference type="Pfam" id="PF00814">
    <property type="entry name" value="TsaD"/>
    <property type="match status" value="1"/>
</dbReference>
<comment type="function">
    <text evidence="7">Required for the formation of a threonylcarbamoyl group on adenosine at position 37 (t(6)A37) in tRNAs that read codons beginning with adenine. Is involved in the transfer of the threonylcarbamoyl moiety of threonylcarbamoyl-AMP (TC-AMP) to the N6 group of A37, together with TsaE and TsaB. TsaD likely plays a direct catalytic role in this reaction.</text>
</comment>
<dbReference type="SUPFAM" id="SSF53067">
    <property type="entry name" value="Actin-like ATPase domain"/>
    <property type="match status" value="1"/>
</dbReference>
<evidence type="ECO:0000313" key="10">
    <source>
        <dbReference type="Proteomes" id="UP000287243"/>
    </source>
</evidence>
<keyword evidence="5 7" id="KW-0012">Acyltransferase</keyword>
<reference evidence="9 10" key="1">
    <citation type="submission" date="2017-01" db="EMBL/GenBank/DDBJ databases">
        <title>First insights into the biology of 'candidatus Vampirococcus archaeovorus'.</title>
        <authorList>
            <person name="Kizina J."/>
            <person name="Jordan S."/>
            <person name="Stueber K."/>
            <person name="Reinhardt R."/>
            <person name="Harder J."/>
        </authorList>
    </citation>
    <scope>NUCLEOTIDE SEQUENCE [LARGE SCALE GENOMIC DNA]</scope>
    <source>
        <strain evidence="9 10">LiM</strain>
    </source>
</reference>
<keyword evidence="1 7" id="KW-0808">Transferase</keyword>
<dbReference type="CDD" id="cd24133">
    <property type="entry name" value="ASKHA_NBD_TsaD_bac"/>
    <property type="match status" value="1"/>
</dbReference>
<dbReference type="InterPro" id="IPR022450">
    <property type="entry name" value="TsaD"/>
</dbReference>
<dbReference type="InterPro" id="IPR017860">
    <property type="entry name" value="Peptidase_M22_CS"/>
</dbReference>
<feature type="binding site" evidence="7">
    <location>
        <position position="179"/>
    </location>
    <ligand>
        <name>substrate</name>
    </ligand>
</feature>
<evidence type="ECO:0000259" key="8">
    <source>
        <dbReference type="Pfam" id="PF00814"/>
    </source>
</evidence>
<dbReference type="PROSITE" id="PS01016">
    <property type="entry name" value="GLYCOPROTEASE"/>
    <property type="match status" value="1"/>
</dbReference>
<dbReference type="AlphaFoldDB" id="A0A410P7D0"/>
<dbReference type="Gene3D" id="3.30.420.40">
    <property type="match status" value="2"/>
</dbReference>
<dbReference type="GO" id="GO:0002949">
    <property type="term" value="P:tRNA threonylcarbamoyladenosine modification"/>
    <property type="evidence" value="ECO:0007669"/>
    <property type="project" value="UniProtKB-UniRule"/>
</dbReference>
<feature type="binding site" evidence="7">
    <location>
        <position position="274"/>
    </location>
    <ligand>
        <name>substrate</name>
    </ligand>
</feature>
<proteinExistence type="inferred from homology"/>
<feature type="binding site" evidence="7">
    <location>
        <position position="115"/>
    </location>
    <ligand>
        <name>Fe cation</name>
        <dbReference type="ChEBI" id="CHEBI:24875"/>
    </ligand>
</feature>
<dbReference type="FunFam" id="3.30.420.40:FF:000012">
    <property type="entry name" value="tRNA N6-adenosine threonylcarbamoyltransferase"/>
    <property type="match status" value="1"/>
</dbReference>
<keyword evidence="3 7" id="KW-0479">Metal-binding</keyword>
<dbReference type="GO" id="GO:0005506">
    <property type="term" value="F:iron ion binding"/>
    <property type="evidence" value="ECO:0007669"/>
    <property type="project" value="UniProtKB-UniRule"/>
</dbReference>
<keyword evidence="10" id="KW-1185">Reference proteome</keyword>
<keyword evidence="2 7" id="KW-0819">tRNA processing</keyword>
<evidence type="ECO:0000256" key="7">
    <source>
        <dbReference type="HAMAP-Rule" id="MF_01445"/>
    </source>
</evidence>
<evidence type="ECO:0000256" key="6">
    <source>
        <dbReference type="ARBA" id="ARBA00048117"/>
    </source>
</evidence>
<dbReference type="PANTHER" id="PTHR11735:SF6">
    <property type="entry name" value="TRNA N6-ADENOSINE THREONYLCARBAMOYLTRANSFERASE, MITOCHONDRIAL"/>
    <property type="match status" value="1"/>
</dbReference>
<name>A0A410P7D0_VELA1</name>
<accession>A0A410P7D0</accession>
<feature type="binding site" evidence="7">
    <location>
        <position position="111"/>
    </location>
    <ligand>
        <name>Fe cation</name>
        <dbReference type="ChEBI" id="CHEBI:24875"/>
    </ligand>
</feature>
<evidence type="ECO:0000256" key="3">
    <source>
        <dbReference type="ARBA" id="ARBA00022723"/>
    </source>
</evidence>
<dbReference type="NCBIfam" id="TIGR00329">
    <property type="entry name" value="gcp_kae1"/>
    <property type="match status" value="1"/>
</dbReference>
<evidence type="ECO:0000256" key="1">
    <source>
        <dbReference type="ARBA" id="ARBA00022679"/>
    </source>
</evidence>
<feature type="binding site" evidence="7">
    <location>
        <position position="302"/>
    </location>
    <ligand>
        <name>Fe cation</name>
        <dbReference type="ChEBI" id="CHEBI:24875"/>
    </ligand>
</feature>
<dbReference type="PANTHER" id="PTHR11735">
    <property type="entry name" value="TRNA N6-ADENOSINE THREONYLCARBAMOYLTRANSFERASE"/>
    <property type="match status" value="1"/>
</dbReference>
<evidence type="ECO:0000256" key="5">
    <source>
        <dbReference type="ARBA" id="ARBA00023315"/>
    </source>
</evidence>
<dbReference type="InterPro" id="IPR000905">
    <property type="entry name" value="Gcp-like_dom"/>
</dbReference>
<gene>
    <name evidence="7" type="primary">tsaD</name>
    <name evidence="9" type="ORF">BU251_04995</name>
</gene>
<keyword evidence="4 7" id="KW-0408">Iron</keyword>
<evidence type="ECO:0000313" key="9">
    <source>
        <dbReference type="EMBL" id="QAT18023.1"/>
    </source>
</evidence>
<dbReference type="KEGG" id="vai:BU251_04995"/>
<comment type="cofactor">
    <cofactor evidence="7">
        <name>Fe(2+)</name>
        <dbReference type="ChEBI" id="CHEBI:29033"/>
    </cofactor>
    <text evidence="7">Binds 1 Fe(2+) ion per subunit.</text>
</comment>
<evidence type="ECO:0000256" key="4">
    <source>
        <dbReference type="ARBA" id="ARBA00023004"/>
    </source>
</evidence>
<feature type="binding site" evidence="7">
    <location>
        <position position="166"/>
    </location>
    <ligand>
        <name>substrate</name>
    </ligand>
</feature>
<dbReference type="GO" id="GO:0061711">
    <property type="term" value="F:tRNA N(6)-L-threonylcarbamoyladenine synthase activity"/>
    <property type="evidence" value="ECO:0007669"/>
    <property type="project" value="UniProtKB-EC"/>
</dbReference>
<dbReference type="Proteomes" id="UP000287243">
    <property type="component" value="Chromosome"/>
</dbReference>
<dbReference type="EC" id="2.3.1.234" evidence="7"/>
<feature type="binding site" evidence="7">
    <location>
        <position position="183"/>
    </location>
    <ligand>
        <name>substrate</name>
    </ligand>
</feature>
<comment type="catalytic activity">
    <reaction evidence="6 7">
        <text>L-threonylcarbamoyladenylate + adenosine(37) in tRNA = N(6)-L-threonylcarbamoyladenosine(37) in tRNA + AMP + H(+)</text>
        <dbReference type="Rhea" id="RHEA:37059"/>
        <dbReference type="Rhea" id="RHEA-COMP:10162"/>
        <dbReference type="Rhea" id="RHEA-COMP:10163"/>
        <dbReference type="ChEBI" id="CHEBI:15378"/>
        <dbReference type="ChEBI" id="CHEBI:73682"/>
        <dbReference type="ChEBI" id="CHEBI:74411"/>
        <dbReference type="ChEBI" id="CHEBI:74418"/>
        <dbReference type="ChEBI" id="CHEBI:456215"/>
        <dbReference type="EC" id="2.3.1.234"/>
    </reaction>
</comment>
<dbReference type="GO" id="GO:0005737">
    <property type="term" value="C:cytoplasm"/>
    <property type="evidence" value="ECO:0007669"/>
    <property type="project" value="UniProtKB-SubCell"/>
</dbReference>
<protein>
    <recommendedName>
        <fullName evidence="7">tRNA N6-adenosine threonylcarbamoyltransferase</fullName>
        <ecNumber evidence="7">2.3.1.234</ecNumber>
    </recommendedName>
    <alternativeName>
        <fullName evidence="7">N6-L-threonylcarbamoyladenine synthase</fullName>
        <shortName evidence="7">t(6)A synthase</shortName>
    </alternativeName>
    <alternativeName>
        <fullName evidence="7">t(6)A37 threonylcarbamoyladenosine biosynthesis protein TsaD</fullName>
    </alternativeName>
    <alternativeName>
        <fullName evidence="7">tRNA threonylcarbamoyladenosine biosynthesis protein TsaD</fullName>
    </alternativeName>
</protein>
<feature type="domain" description="Gcp-like" evidence="8">
    <location>
        <begin position="24"/>
        <end position="308"/>
    </location>
</feature>
<feature type="binding site" evidence="7">
    <location>
        <begin position="133"/>
        <end position="137"/>
    </location>
    <ligand>
        <name>substrate</name>
    </ligand>
</feature>
<sequence length="331" mass="34693">MNVLGIETSCDETGASVVRGAGDVVSNVVASSLAQHAPYGGIIPEIASRAQMEFICAVVREAMEKARLKAGEMDAIAVTQGPGLIGSLLVGLSFARALSLAWRVPLIGINHLQAHLYAAFIGSGISFPFTGLVVSGGHTSLYEVTGIGREKLVGSTRDDAAGEAFDKVAKILGLGYPGGPAIEAAARKGSSEAFRFRCDCGPGFDFSFSGIKTAVLYKARDLKKLYGRLSPATVADLTASFQSAVVEDLVGKACRLAQKSHSRLLAVGGGVAFNTALRSRLQEETRQRNIELRLAPKAYCLDNAAMVASLGVRLLEAGKSSKRACLDTLMG</sequence>
<comment type="subcellular location">
    <subcellularLocation>
        <location evidence="7">Cytoplasm</location>
    </subcellularLocation>
</comment>
<dbReference type="InterPro" id="IPR043129">
    <property type="entry name" value="ATPase_NBD"/>
</dbReference>
<dbReference type="HAMAP" id="MF_01445">
    <property type="entry name" value="TsaD"/>
    <property type="match status" value="1"/>
</dbReference>